<dbReference type="OrthoDB" id="9788289at2"/>
<organism evidence="3 4">
    <name type="scientific">Pseudacidovorax intermedius</name>
    <dbReference type="NCBI Taxonomy" id="433924"/>
    <lineage>
        <taxon>Bacteria</taxon>
        <taxon>Pseudomonadati</taxon>
        <taxon>Pseudomonadota</taxon>
        <taxon>Betaproteobacteria</taxon>
        <taxon>Burkholderiales</taxon>
        <taxon>Comamonadaceae</taxon>
        <taxon>Pseudacidovorax</taxon>
    </lineage>
</organism>
<comment type="similarity">
    <text evidence="1">Belongs to the UPF0229 family.</text>
</comment>
<comment type="caution">
    <text evidence="3">The sequence shown here is derived from an EMBL/GenBank/DDBJ whole genome shotgun (WGS) entry which is preliminary data.</text>
</comment>
<dbReference type="NCBIfam" id="NF003708">
    <property type="entry name" value="PRK05325.1-3"/>
    <property type="match status" value="1"/>
</dbReference>
<protein>
    <recommendedName>
        <fullName evidence="1">UPF0229 protein NS331_23995</fullName>
    </recommendedName>
</protein>
<evidence type="ECO:0000313" key="3">
    <source>
        <dbReference type="EMBL" id="KTT14143.1"/>
    </source>
</evidence>
<feature type="region of interest" description="Disordered" evidence="2">
    <location>
        <begin position="60"/>
        <end position="113"/>
    </location>
</feature>
<dbReference type="NCBIfam" id="NF003707">
    <property type="entry name" value="PRK05325.1-2"/>
    <property type="match status" value="1"/>
</dbReference>
<keyword evidence="4" id="KW-1185">Reference proteome</keyword>
<dbReference type="InterPro" id="IPR006698">
    <property type="entry name" value="UPF0229"/>
</dbReference>
<evidence type="ECO:0000256" key="1">
    <source>
        <dbReference type="HAMAP-Rule" id="MF_01232"/>
    </source>
</evidence>
<gene>
    <name evidence="3" type="ORF">NS331_23995</name>
</gene>
<dbReference type="Proteomes" id="UP000072741">
    <property type="component" value="Unassembled WGS sequence"/>
</dbReference>
<name>A0A147GM42_9BURK</name>
<evidence type="ECO:0000256" key="2">
    <source>
        <dbReference type="SAM" id="MobiDB-lite"/>
    </source>
</evidence>
<reference evidence="3 4" key="1">
    <citation type="journal article" date="2016" name="Front. Microbiol.">
        <title>Genomic Resource of Rice Seed Associated Bacteria.</title>
        <authorList>
            <person name="Midha S."/>
            <person name="Bansal K."/>
            <person name="Sharma S."/>
            <person name="Kumar N."/>
            <person name="Patil P.P."/>
            <person name="Chaudhry V."/>
            <person name="Patil P.B."/>
        </authorList>
    </citation>
    <scope>NUCLEOTIDE SEQUENCE [LARGE SCALE GENOMIC DNA]</scope>
    <source>
        <strain evidence="3 4">NS331</strain>
    </source>
</reference>
<dbReference type="EMBL" id="LDSL01000194">
    <property type="protein sequence ID" value="KTT14143.1"/>
    <property type="molecule type" value="Genomic_DNA"/>
</dbReference>
<dbReference type="AlphaFoldDB" id="A0A147GM42"/>
<dbReference type="RefSeq" id="WP_058644435.1">
    <property type="nucleotide sequence ID" value="NZ_LDSL01000194.1"/>
</dbReference>
<dbReference type="PANTHER" id="PTHR30510">
    <property type="entry name" value="UPF0229 PROTEIN YEAH"/>
    <property type="match status" value="1"/>
</dbReference>
<accession>A0A147GM42</accession>
<dbReference type="PATRIC" id="fig|433924.3.peg.2038"/>
<dbReference type="HAMAP" id="MF_01232">
    <property type="entry name" value="UPF0229"/>
    <property type="match status" value="1"/>
</dbReference>
<sequence length="428" mass="49021">MAMFQQIIDRRLSGKNKSVGNRERFLRRYRTQIRDAVRKAVSGRGIRNLEAGEDITLPRRDVSEPTFGHAQGGNREYVHPGNQEYVRGDRIERPKGQGGSGSGSGQASDSGEGEDDFVFRLTREEFMQVFFEDLALPHLIRTQLAEVPEWKSHRAGFTSDGTPNNLHVVRSMRGALARRIALGGQDRKDIRALEARIADLAREPEPDAELMKSLQDELDGIRRRARHVPYIDPIDLRYRSRVRTPVPSAKAVMFCLMDISGSMDETRKDMSKRFFMLLYLFLTRHYEKIELVFIRHHTQAQEVSEDDFFHATETGGTVVSSALVLMRDIIRARYPSSEWNIYGAQASDGDNWHQDSGRCRELLADSILPLVRYYAYVQVAEAEQNLWQEYTQLEDRFGHFAMRKVSSAQDIYPVFRELFKKEGATAAA</sequence>
<dbReference type="PANTHER" id="PTHR30510:SF2">
    <property type="entry name" value="UPF0229 PROTEIN YEAH"/>
    <property type="match status" value="1"/>
</dbReference>
<evidence type="ECO:0000313" key="4">
    <source>
        <dbReference type="Proteomes" id="UP000072741"/>
    </source>
</evidence>
<dbReference type="Pfam" id="PF04285">
    <property type="entry name" value="DUF444"/>
    <property type="match status" value="1"/>
</dbReference>
<feature type="compositionally biased region" description="Basic and acidic residues" evidence="2">
    <location>
        <begin position="86"/>
        <end position="95"/>
    </location>
</feature>
<proteinExistence type="inferred from homology"/>